<feature type="compositionally biased region" description="Basic and acidic residues" evidence="1">
    <location>
        <begin position="12"/>
        <end position="46"/>
    </location>
</feature>
<evidence type="ECO:0000256" key="1">
    <source>
        <dbReference type="SAM" id="MobiDB-lite"/>
    </source>
</evidence>
<dbReference type="EMBL" id="LSSN01003459">
    <property type="protein sequence ID" value="OMJ13496.1"/>
    <property type="molecule type" value="Genomic_DNA"/>
</dbReference>
<sequence>MSTGSVNNLPKMTDRDYKHPYRKNETKNFPDSKPKVEGKDVFDSDSAKNFSNHPLDSKYPDSSKKERRSYQKPRTYSIEKRPQISRNFASPSHASKLTLSSLPPSSSIPPKYSTSPIRNSRKTDDRDFSSNNYSSKNTYKNSSFNKTKPELEQDGKKINRNIQRYPNRSNKDQYSEKKQSSDLKKNFVYSLDFMRSLRSSPLVKPPNSVVLLPIQKYLSLFNLASDQTQRNSQDKLSEHIYKATKAASARNEFQSQLQKKPEGLWRDENALRAPLKTSQLKSNYYEAKDDLSGSYNNESVPEWMDYNPSQYPDDYEIGLQSESIESGYFSSNGIPPLDQNLSSSFNNFSAYEEESSVKSRFLSLFGDKNITPNDNNAPQSADVTSNANYGDPEQSGSGENVDKLFRMFGSKIQNPKNTLDNSEKTASDLTEQAQPNSMVDRLFGLMNTVNSDNSNNTGIADIPKKIKTPPPISQAQFTSVSTINEAFRGIVPTSVLRKNIQQLSNNPEIKSEYLKSSESTPKILAQNIDTNSKTDSPKPISNQSNLPEWLLALAVGKTSTSLNSSNRSEVSKNSETQNDLGENPIGNRTDSKHDFKAESNSYPMKNQFRSTSTDYTGSKNSLSKKHSNRSSSKQSKDSLSPLNKSDSSRKLNKFSTDEKNDISNEPKSLLLNTNSDSLIVSEKKLPDSVSDNSEKLNSDSTTVPDVINSDSKSSSKDITKNISETLKNISLSQSKSQPIQNDTDSINADSFGDKKNQSHPVSSVNSNLLGVEDENYQIGLEDSKQQNLYDIQLGGQDMQMPFYPLHNMNIPGAIIPNIFQDQHMIDPILAQHQFMLQNEQMMYLHMNNDQAFNFNHNNPNFMPYNIPNHIQPDMQFMPLSNDISPIPSTPFDQDLLNNKDRDTSAAKTTHPLNSTQCTNNNINIDHEGPIAHEVSSESKSTIAHGINAEKSDDINSLNQNINFSQQPMFYPHHNQLNFGNSINHVDPSILPVGFQTPNMFLNPNIMPNIGYFPFQMNPQNNIDPAIINSNVLPNNFHNYDISGQFIGLNGVSSPPQAIISEDSNNTSLPGNN</sequence>
<feature type="compositionally biased region" description="Low complexity" evidence="1">
    <location>
        <begin position="129"/>
        <end position="146"/>
    </location>
</feature>
<feature type="compositionally biased region" description="Low complexity" evidence="1">
    <location>
        <begin position="95"/>
        <end position="117"/>
    </location>
</feature>
<feature type="compositionally biased region" description="Polar residues" evidence="1">
    <location>
        <begin position="731"/>
        <end position="748"/>
    </location>
</feature>
<evidence type="ECO:0000313" key="3">
    <source>
        <dbReference type="Proteomes" id="UP000187283"/>
    </source>
</evidence>
<feature type="compositionally biased region" description="Basic and acidic residues" evidence="1">
    <location>
        <begin position="684"/>
        <end position="697"/>
    </location>
</feature>
<dbReference type="AlphaFoldDB" id="A0A1R1XFX6"/>
<evidence type="ECO:0000313" key="2">
    <source>
        <dbReference type="EMBL" id="OMJ13496.1"/>
    </source>
</evidence>
<feature type="compositionally biased region" description="Polar residues" evidence="1">
    <location>
        <begin position="84"/>
        <end position="93"/>
    </location>
</feature>
<feature type="region of interest" description="Disordered" evidence="1">
    <location>
        <begin position="1"/>
        <end position="180"/>
    </location>
</feature>
<feature type="compositionally biased region" description="Basic and acidic residues" evidence="1">
    <location>
        <begin position="655"/>
        <end position="664"/>
    </location>
</feature>
<name>A0A1R1XFX6_9FUNG</name>
<feature type="compositionally biased region" description="Basic and acidic residues" evidence="1">
    <location>
        <begin position="169"/>
        <end position="180"/>
    </location>
</feature>
<feature type="region of interest" description="Disordered" evidence="1">
    <location>
        <begin position="684"/>
        <end position="717"/>
    </location>
</feature>
<feature type="compositionally biased region" description="Polar residues" evidence="1">
    <location>
        <begin position="598"/>
        <end position="617"/>
    </location>
</feature>
<organism evidence="2 3">
    <name type="scientific">Smittium culicis</name>
    <dbReference type="NCBI Taxonomy" id="133412"/>
    <lineage>
        <taxon>Eukaryota</taxon>
        <taxon>Fungi</taxon>
        <taxon>Fungi incertae sedis</taxon>
        <taxon>Zoopagomycota</taxon>
        <taxon>Kickxellomycotina</taxon>
        <taxon>Harpellomycetes</taxon>
        <taxon>Harpellales</taxon>
        <taxon>Legeriomycetaceae</taxon>
        <taxon>Smittium</taxon>
    </lineage>
</organism>
<dbReference type="Proteomes" id="UP000187283">
    <property type="component" value="Unassembled WGS sequence"/>
</dbReference>
<accession>A0A1R1XFX6</accession>
<feature type="compositionally biased region" description="Polar residues" evidence="1">
    <location>
        <begin position="1"/>
        <end position="10"/>
    </location>
</feature>
<dbReference type="OrthoDB" id="5578382at2759"/>
<feature type="compositionally biased region" description="Basic and acidic residues" evidence="1">
    <location>
        <begin position="55"/>
        <end position="64"/>
    </location>
</feature>
<feature type="region of interest" description="Disordered" evidence="1">
    <location>
        <begin position="371"/>
        <end position="398"/>
    </location>
</feature>
<feature type="compositionally biased region" description="Polar residues" evidence="1">
    <location>
        <begin position="560"/>
        <end position="580"/>
    </location>
</feature>
<feature type="region of interest" description="Disordered" evidence="1">
    <location>
        <begin position="560"/>
        <end position="669"/>
    </location>
</feature>
<reference evidence="2 3" key="1">
    <citation type="submission" date="2017-01" db="EMBL/GenBank/DDBJ databases">
        <authorList>
            <person name="Mah S.A."/>
            <person name="Swanson W.J."/>
            <person name="Moy G.W."/>
            <person name="Vacquier V.D."/>
        </authorList>
    </citation>
    <scope>NUCLEOTIDE SEQUENCE [LARGE SCALE GENOMIC DNA]</scope>
    <source>
        <strain evidence="2 3">GSMNP</strain>
    </source>
</reference>
<feature type="region of interest" description="Disordered" evidence="1">
    <location>
        <begin position="731"/>
        <end position="765"/>
    </location>
</feature>
<proteinExistence type="predicted"/>
<keyword evidence="3" id="KW-1185">Reference proteome</keyword>
<feature type="compositionally biased region" description="Basic and acidic residues" evidence="1">
    <location>
        <begin position="147"/>
        <end position="157"/>
    </location>
</feature>
<feature type="compositionally biased region" description="Low complexity" evidence="1">
    <location>
        <begin position="629"/>
        <end position="640"/>
    </location>
</feature>
<comment type="caution">
    <text evidence="2">The sequence shown here is derived from an EMBL/GenBank/DDBJ whole genome shotgun (WGS) entry which is preliminary data.</text>
</comment>
<protein>
    <submittedName>
        <fullName evidence="2">Uncharacterized protein</fullName>
    </submittedName>
</protein>
<gene>
    <name evidence="2" type="ORF">AYI70_g8459</name>
</gene>